<dbReference type="InterPro" id="IPR029033">
    <property type="entry name" value="His_PPase_superfam"/>
</dbReference>
<protein>
    <submittedName>
        <fullName evidence="1">Uncharacterized protein</fullName>
    </submittedName>
</protein>
<accession>A0A1F4ZRC4</accession>
<dbReference type="Pfam" id="PF00300">
    <property type="entry name" value="His_Phos_1"/>
    <property type="match status" value="1"/>
</dbReference>
<sequence>MPETASRIKVRESPDVIERYEQLKKLGREMFADSHLLKTGEVNDQDVVLARQLMQEMAKEIKPAVWSVYWEHVIIAPKLGRRIAEQFNSKAGAQLNPQLIEFSLWLHDVGVAVTPAYNRKDWIGDSLMQRIGLPETVLKSLASTHQLMIASEGLHLTDAQAKLEQDLTPEQETLIDQYFAGLSPAQRITNLADNLGKRDSAGLFTVEAFRQYLTTQESRYSQTSPWPSVNFSLGNNSADSVSRRPAGAVLQYYTIQKTMEWLKSSGVNFEEIQHSLADYGPRFIVVARHGDLDNPSKTVYTRDADMKGDIIHLSELGQTQMRELSDVLNKRRFKCTKIASSPETRAVESAEAMASQLAVPIKVDARLDDNFAPGPFIEGMSLDQLAQSGGNVYDEQRWGKYNHEQPKAVIARTQSIFKDTANGLNVGETAILVTHGDPASWLLNSFKTDGTPTAASLRTSQYPAKGEGILVILDPDSHEVFSSYSLTPNRSQIIY</sequence>
<dbReference type="SUPFAM" id="SSF53254">
    <property type="entry name" value="Phosphoglycerate mutase-like"/>
    <property type="match status" value="1"/>
</dbReference>
<dbReference type="InterPro" id="IPR013078">
    <property type="entry name" value="His_Pase_superF_clade-1"/>
</dbReference>
<dbReference type="EMBL" id="MEXR01000044">
    <property type="protein sequence ID" value="OGD08932.1"/>
    <property type="molecule type" value="Genomic_DNA"/>
</dbReference>
<dbReference type="STRING" id="1797263.A2397_05035"/>
<dbReference type="Gene3D" id="3.40.50.1240">
    <property type="entry name" value="Phosphoglycerate mutase-like"/>
    <property type="match status" value="1"/>
</dbReference>
<reference evidence="1 2" key="1">
    <citation type="journal article" date="2016" name="Nat. Commun.">
        <title>Thousands of microbial genomes shed light on interconnected biogeochemical processes in an aquifer system.</title>
        <authorList>
            <person name="Anantharaman K."/>
            <person name="Brown C.T."/>
            <person name="Hug L.A."/>
            <person name="Sharon I."/>
            <person name="Castelle C.J."/>
            <person name="Probst A.J."/>
            <person name="Thomas B.C."/>
            <person name="Singh A."/>
            <person name="Wilkins M.J."/>
            <person name="Karaoz U."/>
            <person name="Brodie E.L."/>
            <person name="Williams K.H."/>
            <person name="Hubbard S.S."/>
            <person name="Banfield J.F."/>
        </authorList>
    </citation>
    <scope>NUCLEOTIDE SEQUENCE [LARGE SCALE GENOMIC DNA]</scope>
</reference>
<evidence type="ECO:0000313" key="2">
    <source>
        <dbReference type="Proteomes" id="UP000176424"/>
    </source>
</evidence>
<dbReference type="CDD" id="cd07067">
    <property type="entry name" value="HP_PGM_like"/>
    <property type="match status" value="1"/>
</dbReference>
<proteinExistence type="predicted"/>
<name>A0A1F4ZRC4_9BACT</name>
<dbReference type="Proteomes" id="UP000176424">
    <property type="component" value="Unassembled WGS sequence"/>
</dbReference>
<evidence type="ECO:0000313" key="1">
    <source>
        <dbReference type="EMBL" id="OGD08932.1"/>
    </source>
</evidence>
<comment type="caution">
    <text evidence="1">The sequence shown here is derived from an EMBL/GenBank/DDBJ whole genome shotgun (WGS) entry which is preliminary data.</text>
</comment>
<dbReference type="AlphaFoldDB" id="A0A1F4ZRC4"/>
<organism evidence="1 2">
    <name type="scientific">Candidatus Amesbacteria bacterium RIFOXYB1_FULL_44_23</name>
    <dbReference type="NCBI Taxonomy" id="1797263"/>
    <lineage>
        <taxon>Bacteria</taxon>
        <taxon>Candidatus Amesiibacteriota</taxon>
    </lineage>
</organism>
<gene>
    <name evidence="1" type="ORF">A2397_05035</name>
</gene>